<accession>N0AYY9</accession>
<dbReference type="PROSITE" id="PS00889">
    <property type="entry name" value="CNMP_BINDING_2"/>
    <property type="match status" value="1"/>
</dbReference>
<dbReference type="GO" id="GO:0003700">
    <property type="term" value="F:DNA-binding transcription factor activity"/>
    <property type="evidence" value="ECO:0007669"/>
    <property type="project" value="TreeGrafter"/>
</dbReference>
<dbReference type="Proteomes" id="UP000005952">
    <property type="component" value="Chromosome"/>
</dbReference>
<dbReference type="PANTHER" id="PTHR24567">
    <property type="entry name" value="CRP FAMILY TRANSCRIPTIONAL REGULATORY PROTEIN"/>
    <property type="match status" value="1"/>
</dbReference>
<dbReference type="AlphaFoldDB" id="N0AYY9"/>
<dbReference type="OrthoDB" id="3525895at2"/>
<dbReference type="EMBL" id="CP005587">
    <property type="protein sequence ID" value="AGK56349.1"/>
    <property type="molecule type" value="Genomic_DNA"/>
</dbReference>
<dbReference type="eggNOG" id="COG0664">
    <property type="taxonomic scope" value="Bacteria"/>
</dbReference>
<dbReference type="InterPro" id="IPR018488">
    <property type="entry name" value="cNMP-bd_CS"/>
</dbReference>
<sequence>MHDARIELLQQMPVFGGIRAEVLQFLLDLCPIVSVAANDFFFRESDKGDSMFVLEIGKANVWKSWRGQDYLLRTLNEGDCFGEMAVMDHCPRSASVRAVENCVAIHISAAHLYGIYTHDLKQFALIQMNMGREVCRRLREADNMLFDVKLKTPNGKMDHVFLAN</sequence>
<proteinExistence type="predicted"/>
<name>N0AYY9_9HYPH</name>
<dbReference type="Pfam" id="PF00027">
    <property type="entry name" value="cNMP_binding"/>
    <property type="match status" value="1"/>
</dbReference>
<protein>
    <submittedName>
        <fullName evidence="2">Cyclic nucleotide-binding protein</fullName>
    </submittedName>
</protein>
<dbReference type="InterPro" id="IPR000595">
    <property type="entry name" value="cNMP-bd_dom"/>
</dbReference>
<organism evidence="2 3">
    <name type="scientific">Hyphomicrobium denitrificans 1NES1</name>
    <dbReference type="NCBI Taxonomy" id="670307"/>
    <lineage>
        <taxon>Bacteria</taxon>
        <taxon>Pseudomonadati</taxon>
        <taxon>Pseudomonadota</taxon>
        <taxon>Alphaproteobacteria</taxon>
        <taxon>Hyphomicrobiales</taxon>
        <taxon>Hyphomicrobiaceae</taxon>
        <taxon>Hyphomicrobium</taxon>
    </lineage>
</organism>
<dbReference type="STRING" id="670307.HYPDE_23313"/>
<dbReference type="InterPro" id="IPR050397">
    <property type="entry name" value="Env_Response_Regulators"/>
</dbReference>
<feature type="domain" description="Cyclic nucleotide-binding" evidence="1">
    <location>
        <begin position="14"/>
        <end position="108"/>
    </location>
</feature>
<keyword evidence="3" id="KW-1185">Reference proteome</keyword>
<evidence type="ECO:0000313" key="2">
    <source>
        <dbReference type="EMBL" id="AGK56349.1"/>
    </source>
</evidence>
<dbReference type="SUPFAM" id="SSF51206">
    <property type="entry name" value="cAMP-binding domain-like"/>
    <property type="match status" value="1"/>
</dbReference>
<dbReference type="HOGENOM" id="CLU_075053_16_0_5"/>
<evidence type="ECO:0000313" key="3">
    <source>
        <dbReference type="Proteomes" id="UP000005952"/>
    </source>
</evidence>
<reference evidence="2 3" key="1">
    <citation type="journal article" date="2013" name="Genome Announc.">
        <title>Genome sequences for three denitrifying bacterial strains isolated from a uranium- and nitrate-contaminated subsurface environment.</title>
        <authorList>
            <person name="Venkatramanan R."/>
            <person name="Prakash O."/>
            <person name="Woyke T."/>
            <person name="Chain P."/>
            <person name="Goodwin L.A."/>
            <person name="Watson D."/>
            <person name="Brooks S."/>
            <person name="Kostka J.E."/>
            <person name="Green S.J."/>
        </authorList>
    </citation>
    <scope>NUCLEOTIDE SEQUENCE [LARGE SCALE GENOMIC DNA]</scope>
    <source>
        <strain evidence="2 3">1NES1</strain>
    </source>
</reference>
<evidence type="ECO:0000259" key="1">
    <source>
        <dbReference type="PROSITE" id="PS50042"/>
    </source>
</evidence>
<dbReference type="GO" id="GO:0005829">
    <property type="term" value="C:cytosol"/>
    <property type="evidence" value="ECO:0007669"/>
    <property type="project" value="TreeGrafter"/>
</dbReference>
<dbReference type="KEGG" id="hdt:HYPDE_23313"/>
<dbReference type="SMART" id="SM00100">
    <property type="entry name" value="cNMP"/>
    <property type="match status" value="1"/>
</dbReference>
<dbReference type="InterPro" id="IPR018490">
    <property type="entry name" value="cNMP-bd_dom_sf"/>
</dbReference>
<gene>
    <name evidence="2" type="ORF">HYPDE_23313</name>
</gene>
<dbReference type="RefSeq" id="WP_015596387.1">
    <property type="nucleotide sequence ID" value="NC_021172.1"/>
</dbReference>
<dbReference type="PANTHER" id="PTHR24567:SF74">
    <property type="entry name" value="HTH-TYPE TRANSCRIPTIONAL REGULATOR ARCR"/>
    <property type="match status" value="1"/>
</dbReference>
<dbReference type="Gene3D" id="2.60.120.10">
    <property type="entry name" value="Jelly Rolls"/>
    <property type="match status" value="1"/>
</dbReference>
<dbReference type="CDD" id="cd00038">
    <property type="entry name" value="CAP_ED"/>
    <property type="match status" value="1"/>
</dbReference>
<dbReference type="PROSITE" id="PS50042">
    <property type="entry name" value="CNMP_BINDING_3"/>
    <property type="match status" value="1"/>
</dbReference>
<dbReference type="PRINTS" id="PR00103">
    <property type="entry name" value="CAMPKINASE"/>
</dbReference>
<dbReference type="InterPro" id="IPR014710">
    <property type="entry name" value="RmlC-like_jellyroll"/>
</dbReference>